<evidence type="ECO:0000313" key="5">
    <source>
        <dbReference type="Proteomes" id="UP001155145"/>
    </source>
</evidence>
<sequence>MMTVPPALIAGISRLVQAAGLVALAYLLGRFRDAGTLIYLGGGIGSGQLRLVALAGAWGFLLGSSVAMVPWFSGLVRHGVWRWSAGILGTAASCLALALLAGYGFIALLSSGPGYEKVSAPAGEHTLLINNRSFLLLGTHVVYEQQHGPVYVLRDTVLTDDGYDPFGTGAFSVQWGRDSATISYAVQSPVEEGDAAPRDGRAVIPFGPG</sequence>
<evidence type="ECO:0000313" key="2">
    <source>
        <dbReference type="EMBL" id="MCC3273684.1"/>
    </source>
</evidence>
<organism evidence="2 5">
    <name type="scientific">Arthrobacter zhangbolii</name>
    <dbReference type="NCBI Taxonomy" id="2886936"/>
    <lineage>
        <taxon>Bacteria</taxon>
        <taxon>Bacillati</taxon>
        <taxon>Actinomycetota</taxon>
        <taxon>Actinomycetes</taxon>
        <taxon>Micrococcales</taxon>
        <taxon>Micrococcaceae</taxon>
        <taxon>Arthrobacter</taxon>
    </lineage>
</organism>
<gene>
    <name evidence="2" type="ORF">LJ755_13215</name>
    <name evidence="3" type="ORF">MUK71_02200</name>
</gene>
<keyword evidence="1" id="KW-1133">Transmembrane helix</keyword>
<dbReference type="Proteomes" id="UP001155145">
    <property type="component" value="Unassembled WGS sequence"/>
</dbReference>
<dbReference type="RefSeq" id="WP_227905076.1">
    <property type="nucleotide sequence ID" value="NZ_CP094984.1"/>
</dbReference>
<feature type="transmembrane region" description="Helical" evidence="1">
    <location>
        <begin position="85"/>
        <end position="109"/>
    </location>
</feature>
<proteinExistence type="predicted"/>
<dbReference type="AlphaFoldDB" id="A0A9X1M945"/>
<evidence type="ECO:0000256" key="1">
    <source>
        <dbReference type="SAM" id="Phobius"/>
    </source>
</evidence>
<evidence type="ECO:0000313" key="3">
    <source>
        <dbReference type="EMBL" id="UON92488.1"/>
    </source>
</evidence>
<dbReference type="EMBL" id="CP094984">
    <property type="protein sequence ID" value="UON92488.1"/>
    <property type="molecule type" value="Genomic_DNA"/>
</dbReference>
<feature type="transmembrane region" description="Helical" evidence="1">
    <location>
        <begin position="49"/>
        <end position="73"/>
    </location>
</feature>
<reference evidence="2" key="1">
    <citation type="submission" date="2021-10" db="EMBL/GenBank/DDBJ databases">
        <title>Novel species in genus Arthrobacter.</title>
        <authorList>
            <person name="Liu Y."/>
        </authorList>
    </citation>
    <scope>NUCLEOTIDE SEQUENCE</scope>
    <source>
        <strain evidence="4">zg-Y462</strain>
        <strain evidence="2">Zg-Y462</strain>
    </source>
</reference>
<name>A0A9X1M945_9MICC</name>
<evidence type="ECO:0000313" key="4">
    <source>
        <dbReference type="Proteomes" id="UP000829758"/>
    </source>
</evidence>
<protein>
    <submittedName>
        <fullName evidence="2">Uncharacterized protein</fullName>
    </submittedName>
</protein>
<keyword evidence="1" id="KW-0472">Membrane</keyword>
<feature type="transmembrane region" description="Helical" evidence="1">
    <location>
        <begin position="6"/>
        <end position="28"/>
    </location>
</feature>
<dbReference type="EMBL" id="JAJFZT010000008">
    <property type="protein sequence ID" value="MCC3273684.1"/>
    <property type="molecule type" value="Genomic_DNA"/>
</dbReference>
<accession>A0A9X1M945</accession>
<keyword evidence="4" id="KW-1185">Reference proteome</keyword>
<dbReference type="Proteomes" id="UP000829758">
    <property type="component" value="Chromosome"/>
</dbReference>
<keyword evidence="1" id="KW-0812">Transmembrane</keyword>